<reference evidence="1" key="1">
    <citation type="submission" date="2023-10" db="EMBL/GenBank/DDBJ databases">
        <authorList>
            <person name="Rodriguez Cubillos JULIANA M."/>
            <person name="De Vega J."/>
        </authorList>
    </citation>
    <scope>NUCLEOTIDE SEQUENCE</scope>
</reference>
<evidence type="ECO:0000313" key="2">
    <source>
        <dbReference type="Proteomes" id="UP001177021"/>
    </source>
</evidence>
<organism evidence="1 2">
    <name type="scientific">Trifolium pratense</name>
    <name type="common">Red clover</name>
    <dbReference type="NCBI Taxonomy" id="57577"/>
    <lineage>
        <taxon>Eukaryota</taxon>
        <taxon>Viridiplantae</taxon>
        <taxon>Streptophyta</taxon>
        <taxon>Embryophyta</taxon>
        <taxon>Tracheophyta</taxon>
        <taxon>Spermatophyta</taxon>
        <taxon>Magnoliopsida</taxon>
        <taxon>eudicotyledons</taxon>
        <taxon>Gunneridae</taxon>
        <taxon>Pentapetalae</taxon>
        <taxon>rosids</taxon>
        <taxon>fabids</taxon>
        <taxon>Fabales</taxon>
        <taxon>Fabaceae</taxon>
        <taxon>Papilionoideae</taxon>
        <taxon>50 kb inversion clade</taxon>
        <taxon>NPAAA clade</taxon>
        <taxon>Hologalegina</taxon>
        <taxon>IRL clade</taxon>
        <taxon>Trifolieae</taxon>
        <taxon>Trifolium</taxon>
    </lineage>
</organism>
<comment type="caution">
    <text evidence="1">The sequence shown here is derived from an EMBL/GenBank/DDBJ whole genome shotgun (WGS) entry which is preliminary data.</text>
</comment>
<protein>
    <submittedName>
        <fullName evidence="1">Uncharacterized protein</fullName>
    </submittedName>
</protein>
<gene>
    <name evidence="1" type="ORF">MILVUS5_LOCUS7638</name>
</gene>
<evidence type="ECO:0000313" key="1">
    <source>
        <dbReference type="EMBL" id="CAJ2637263.1"/>
    </source>
</evidence>
<proteinExistence type="predicted"/>
<sequence length="462" mass="53012">MNTKVKKVYDDLICVRYGRGGLNYQVRVIRKWKNYDRKKPDQISSVGMVLIDKYGHKIEATIPVELVHVFDPMITEGVVYDMTFLSVNSNMSDVMTTFHKYKFDFNLITQVESVECYRIPSHGLLLINSKNVLRDTFQCELSGDLVDVFRKLLKNICVGLPIVVLQFAKINEVQGVWVVFGCGPWLVLCLNKVRTSLQINDHVAMPAYSTALDFKNEYSIISVDQLKTNPDLGIFILNVRIGGIVDLYPWWYPICGCHKIIETYIGAFFYQKCDAADFCVAPKHRFRMVVEDESGSTYVTAYDHVLHSVAGLKTNNLDFYMNAVKSILGKSVLFVVEKTSHEPRDTEAAYELLSVTANDGIVQRFVDQGFGNAPSKNFPRDYSRNCLKKFVINVYLVDSSTGKVFKSPSFTSTTNDEDLFIYSGWKKFVKEKKLKFRDKLIFRFEDRNNVLDVQIIRRGYSR</sequence>
<name>A0ACB0IXC4_TRIPR</name>
<dbReference type="EMBL" id="CASHSV030000013">
    <property type="protein sequence ID" value="CAJ2637263.1"/>
    <property type="molecule type" value="Genomic_DNA"/>
</dbReference>
<keyword evidence="2" id="KW-1185">Reference proteome</keyword>
<dbReference type="Proteomes" id="UP001177021">
    <property type="component" value="Unassembled WGS sequence"/>
</dbReference>
<accession>A0ACB0IXC4</accession>